<reference evidence="3 4" key="1">
    <citation type="submission" date="2017-09" db="EMBL/GenBank/DDBJ databases">
        <title>Pseudomonas abyssi sp. nov. isolated from Abyssopelagic Water.</title>
        <authorList>
            <person name="Wei Y."/>
        </authorList>
    </citation>
    <scope>NUCLEOTIDE SEQUENCE [LARGE SCALE GENOMIC DNA]</scope>
    <source>
        <strain evidence="3 4">MT5</strain>
    </source>
</reference>
<proteinExistence type="inferred from homology"/>
<evidence type="ECO:0000313" key="3">
    <source>
        <dbReference type="EMBL" id="PBK04423.1"/>
    </source>
</evidence>
<dbReference type="Pfam" id="PF01118">
    <property type="entry name" value="Semialdhyde_dh"/>
    <property type="match status" value="1"/>
</dbReference>
<dbReference type="InterPro" id="IPR000534">
    <property type="entry name" value="Semialdehyde_DH_NAD-bd"/>
</dbReference>
<feature type="domain" description="Semialdehyde dehydrogenase NAD-binding" evidence="2">
    <location>
        <begin position="13"/>
        <end position="126"/>
    </location>
</feature>
<sequence>MNMQGRTMSNVADIAIVGASSLVGDMLINVLEEHSYPFGQVRLVDIDDEAGERRMINGQSVRVEALSTFDFASVKLAIVAGDRDVALQHIAAIRDAGALVIDTTGLLTGQGVTIVAEVNPATLADAVQRRVVACPDSQVLQSALVLKVLDGMSPVQRVSIATYQSMSTHGKAAVEGLAMETGRLLNGQPIEKGGALAKQSAFNLQPCVSDLDEAGASREERDLVAGIGEVLGLPSLPVLANCVMVPLFYGTAQMMQVTTAEPLEAQKVINVLRRAKGIKVLDKAEAGGYPTPVTDATGSDQVWVGRVRQDAGQPNTIHLWIVSDNLRKGVALNSLMIADLLIKDYL</sequence>
<dbReference type="PIRSF" id="PIRSF000148">
    <property type="entry name" value="ASA_dh"/>
    <property type="match status" value="1"/>
</dbReference>
<dbReference type="SUPFAM" id="SSF55347">
    <property type="entry name" value="Glyceraldehyde-3-phosphate dehydrogenase-like, C-terminal domain"/>
    <property type="match status" value="1"/>
</dbReference>
<comment type="similarity">
    <text evidence="1">Belongs to the aspartate-semialdehyde dehydrogenase family.</text>
</comment>
<dbReference type="CDD" id="cd17894">
    <property type="entry name" value="ASADH_USG1_N"/>
    <property type="match status" value="1"/>
</dbReference>
<name>A0A2A3MI01_9PSED</name>
<dbReference type="SUPFAM" id="SSF51735">
    <property type="entry name" value="NAD(P)-binding Rossmann-fold domains"/>
    <property type="match status" value="1"/>
</dbReference>
<dbReference type="GO" id="GO:0051287">
    <property type="term" value="F:NAD binding"/>
    <property type="evidence" value="ECO:0007669"/>
    <property type="project" value="InterPro"/>
</dbReference>
<gene>
    <name evidence="3" type="ORF">CNQ84_09990</name>
</gene>
<dbReference type="EMBL" id="NTMR01000011">
    <property type="protein sequence ID" value="PBK04423.1"/>
    <property type="molecule type" value="Genomic_DNA"/>
</dbReference>
<dbReference type="PANTHER" id="PTHR46278">
    <property type="entry name" value="DEHYDROGENASE, PUTATIVE-RELATED"/>
    <property type="match status" value="1"/>
</dbReference>
<dbReference type="Proteomes" id="UP000242313">
    <property type="component" value="Unassembled WGS sequence"/>
</dbReference>
<dbReference type="InterPro" id="IPR036291">
    <property type="entry name" value="NAD(P)-bd_dom_sf"/>
</dbReference>
<dbReference type="PANTHER" id="PTHR46278:SF2">
    <property type="entry name" value="ASPARTATE-SEMIALDEHYDE DEHYDROGENASE"/>
    <property type="match status" value="1"/>
</dbReference>
<evidence type="ECO:0000259" key="2">
    <source>
        <dbReference type="SMART" id="SM00859"/>
    </source>
</evidence>
<dbReference type="Gene3D" id="3.30.360.10">
    <property type="entry name" value="Dihydrodipicolinate Reductase, domain 2"/>
    <property type="match status" value="1"/>
</dbReference>
<dbReference type="InterPro" id="IPR012280">
    <property type="entry name" value="Semialdhyde_DH_dimer_dom"/>
</dbReference>
<protein>
    <submittedName>
        <fullName evidence="3">Aspartate-semialdehyde dehydrogenase</fullName>
    </submittedName>
</protein>
<comment type="caution">
    <text evidence="3">The sequence shown here is derived from an EMBL/GenBank/DDBJ whole genome shotgun (WGS) entry which is preliminary data.</text>
</comment>
<keyword evidence="4" id="KW-1185">Reference proteome</keyword>
<dbReference type="AlphaFoldDB" id="A0A2A3MI01"/>
<evidence type="ECO:0000313" key="4">
    <source>
        <dbReference type="Proteomes" id="UP000242313"/>
    </source>
</evidence>
<dbReference type="GO" id="GO:0046983">
    <property type="term" value="F:protein dimerization activity"/>
    <property type="evidence" value="ECO:0007669"/>
    <property type="project" value="InterPro"/>
</dbReference>
<dbReference type="NCBIfam" id="NF011456">
    <property type="entry name" value="PRK14874.1"/>
    <property type="match status" value="1"/>
</dbReference>
<accession>A0A2A3MI01</accession>
<dbReference type="GO" id="GO:0008652">
    <property type="term" value="P:amino acid biosynthetic process"/>
    <property type="evidence" value="ECO:0007669"/>
    <property type="project" value="InterPro"/>
</dbReference>
<organism evidence="3 4">
    <name type="scientific">Pseudomonas abyssi</name>
    <dbReference type="NCBI Taxonomy" id="170540"/>
    <lineage>
        <taxon>Bacteria</taxon>
        <taxon>Pseudomonadati</taxon>
        <taxon>Pseudomonadota</taxon>
        <taxon>Gammaproteobacteria</taxon>
        <taxon>Pseudomonadales</taxon>
        <taxon>Pseudomonadaceae</taxon>
        <taxon>Pseudomonas</taxon>
    </lineage>
</organism>
<dbReference type="GO" id="GO:0016620">
    <property type="term" value="F:oxidoreductase activity, acting on the aldehyde or oxo group of donors, NAD or NADP as acceptor"/>
    <property type="evidence" value="ECO:0007669"/>
    <property type="project" value="InterPro"/>
</dbReference>
<dbReference type="Gene3D" id="3.40.50.720">
    <property type="entry name" value="NAD(P)-binding Rossmann-like Domain"/>
    <property type="match status" value="1"/>
</dbReference>
<evidence type="ECO:0000256" key="1">
    <source>
        <dbReference type="ARBA" id="ARBA00010584"/>
    </source>
</evidence>
<dbReference type="SMART" id="SM00859">
    <property type="entry name" value="Semialdhyde_dh"/>
    <property type="match status" value="1"/>
</dbReference>
<dbReference type="Pfam" id="PF02774">
    <property type="entry name" value="Semialdhyde_dhC"/>
    <property type="match status" value="1"/>
</dbReference>